<dbReference type="CDD" id="cd06163">
    <property type="entry name" value="S2P-M50_PDZ_RseP-like"/>
    <property type="match status" value="2"/>
</dbReference>
<dbReference type="PANTHER" id="PTHR42837:SF2">
    <property type="entry name" value="MEMBRANE METALLOPROTEASE ARASP2, CHLOROPLASTIC-RELATED"/>
    <property type="match status" value="1"/>
</dbReference>
<dbReference type="Gene3D" id="2.30.42.10">
    <property type="match status" value="2"/>
</dbReference>
<sequence length="441" mass="50039">MVILIKILQVILALSILVLVHEFGHYFFARLFKIRVEKFYLFFDPWFSLFKYKPKNSDTEYGIGWLPLGGYCKISGMIDESMDKEAMKQEPKPWEFRSKPAWQRFFVMFGGVFFNFILAILIYSATLFTWGEEYLKTEDAVYGVHCNDLAREIGFENGDKIISFDGEKVVKFNELQVVLARNQAQTAQIFRKDESKEININPQYIPAVLNTPGMFSLRVPFQIQSVPDSSINAASGLIAGDRIVAIDSTEAYIIQDIQQILQKSKGDSVTATISRGTEIFEKRLAVDENGLIGVVLDGDLHKFFKITNSDYSMIAAVPAGADKAFSTIGNYLKELKLIFSPKTEAYKSVGSFIAIGNIFPSAWDWQIFWNLTAWLSIMLAVVNLLPIPALDGGHILFLLYEIITRRRPSDKFLEYAQVAGMLVLLAIMFLAFGNDIYRLFN</sequence>
<feature type="transmembrane region" description="Helical" evidence="10">
    <location>
        <begin position="345"/>
        <end position="363"/>
    </location>
</feature>
<feature type="transmembrane region" description="Helical" evidence="10">
    <location>
        <begin position="375"/>
        <end position="400"/>
    </location>
</feature>
<keyword evidence="8 12" id="KW-0482">Metalloprotease</keyword>
<proteinExistence type="predicted"/>
<dbReference type="PANTHER" id="PTHR42837">
    <property type="entry name" value="REGULATOR OF SIGMA-E PROTEASE RSEP"/>
    <property type="match status" value="1"/>
</dbReference>
<evidence type="ECO:0000256" key="7">
    <source>
        <dbReference type="ARBA" id="ARBA00022989"/>
    </source>
</evidence>
<keyword evidence="4 10" id="KW-0812">Transmembrane</keyword>
<dbReference type="SUPFAM" id="SSF50156">
    <property type="entry name" value="PDZ domain-like"/>
    <property type="match status" value="2"/>
</dbReference>
<comment type="caution">
    <text evidence="12">The sequence shown here is derived from an EMBL/GenBank/DDBJ whole genome shotgun (WGS) entry which is preliminary data.</text>
</comment>
<keyword evidence="6" id="KW-0862">Zinc</keyword>
<dbReference type="EC" id="3.4.24.-" evidence="12"/>
<keyword evidence="9 10" id="KW-0472">Membrane</keyword>
<evidence type="ECO:0000259" key="11">
    <source>
        <dbReference type="Pfam" id="PF02163"/>
    </source>
</evidence>
<feature type="transmembrane region" description="Helical" evidence="10">
    <location>
        <begin position="412"/>
        <end position="432"/>
    </location>
</feature>
<feature type="domain" description="Peptidase M50" evidence="11">
    <location>
        <begin position="10"/>
        <end position="426"/>
    </location>
</feature>
<evidence type="ECO:0000256" key="3">
    <source>
        <dbReference type="ARBA" id="ARBA00022670"/>
    </source>
</evidence>
<dbReference type="NCBIfam" id="TIGR00054">
    <property type="entry name" value="RIP metalloprotease RseP"/>
    <property type="match status" value="1"/>
</dbReference>
<dbReference type="InterPro" id="IPR008915">
    <property type="entry name" value="Peptidase_M50"/>
</dbReference>
<evidence type="ECO:0000256" key="10">
    <source>
        <dbReference type="SAM" id="Phobius"/>
    </source>
</evidence>
<evidence type="ECO:0000256" key="4">
    <source>
        <dbReference type="ARBA" id="ARBA00022692"/>
    </source>
</evidence>
<dbReference type="InterPro" id="IPR004387">
    <property type="entry name" value="Pept_M50_Zn"/>
</dbReference>
<gene>
    <name evidence="12" type="ORF">SDC9_35481</name>
</gene>
<dbReference type="GO" id="GO:0006508">
    <property type="term" value="P:proteolysis"/>
    <property type="evidence" value="ECO:0007669"/>
    <property type="project" value="UniProtKB-KW"/>
</dbReference>
<reference evidence="12" key="1">
    <citation type="submission" date="2019-08" db="EMBL/GenBank/DDBJ databases">
        <authorList>
            <person name="Kucharzyk K."/>
            <person name="Murdoch R.W."/>
            <person name="Higgins S."/>
            <person name="Loffler F."/>
        </authorList>
    </citation>
    <scope>NUCLEOTIDE SEQUENCE</scope>
</reference>
<comment type="cofactor">
    <cofactor evidence="1">
        <name>Zn(2+)</name>
        <dbReference type="ChEBI" id="CHEBI:29105"/>
    </cofactor>
</comment>
<protein>
    <submittedName>
        <fullName evidence="12">Putative zinc metalloprotease</fullName>
        <ecNumber evidence="12">3.4.24.-</ecNumber>
    </submittedName>
</protein>
<dbReference type="GO" id="GO:0004222">
    <property type="term" value="F:metalloendopeptidase activity"/>
    <property type="evidence" value="ECO:0007669"/>
    <property type="project" value="InterPro"/>
</dbReference>
<evidence type="ECO:0000313" key="12">
    <source>
        <dbReference type="EMBL" id="MPL89445.1"/>
    </source>
</evidence>
<keyword evidence="7 10" id="KW-1133">Transmembrane helix</keyword>
<comment type="subcellular location">
    <subcellularLocation>
        <location evidence="2">Membrane</location>
        <topology evidence="2">Multi-pass membrane protein</topology>
    </subcellularLocation>
</comment>
<evidence type="ECO:0000256" key="5">
    <source>
        <dbReference type="ARBA" id="ARBA00022801"/>
    </source>
</evidence>
<evidence type="ECO:0000256" key="9">
    <source>
        <dbReference type="ARBA" id="ARBA00023136"/>
    </source>
</evidence>
<keyword evidence="5 12" id="KW-0378">Hydrolase</keyword>
<evidence type="ECO:0000256" key="2">
    <source>
        <dbReference type="ARBA" id="ARBA00004141"/>
    </source>
</evidence>
<dbReference type="Pfam" id="PF02163">
    <property type="entry name" value="Peptidase_M50"/>
    <property type="match status" value="1"/>
</dbReference>
<keyword evidence="3 12" id="KW-0645">Protease</keyword>
<feature type="transmembrane region" description="Helical" evidence="10">
    <location>
        <begin position="105"/>
        <end position="128"/>
    </location>
</feature>
<evidence type="ECO:0000256" key="6">
    <source>
        <dbReference type="ARBA" id="ARBA00022833"/>
    </source>
</evidence>
<dbReference type="GO" id="GO:0016020">
    <property type="term" value="C:membrane"/>
    <property type="evidence" value="ECO:0007669"/>
    <property type="project" value="UniProtKB-SubCell"/>
</dbReference>
<feature type="transmembrane region" description="Helical" evidence="10">
    <location>
        <begin position="7"/>
        <end position="28"/>
    </location>
</feature>
<dbReference type="AlphaFoldDB" id="A0A644VE54"/>
<organism evidence="12">
    <name type="scientific">bioreactor metagenome</name>
    <dbReference type="NCBI Taxonomy" id="1076179"/>
    <lineage>
        <taxon>unclassified sequences</taxon>
        <taxon>metagenomes</taxon>
        <taxon>ecological metagenomes</taxon>
    </lineage>
</organism>
<accession>A0A644VE54</accession>
<evidence type="ECO:0000256" key="8">
    <source>
        <dbReference type="ARBA" id="ARBA00023049"/>
    </source>
</evidence>
<dbReference type="InterPro" id="IPR036034">
    <property type="entry name" value="PDZ_sf"/>
</dbReference>
<name>A0A644VE54_9ZZZZ</name>
<evidence type="ECO:0000256" key="1">
    <source>
        <dbReference type="ARBA" id="ARBA00001947"/>
    </source>
</evidence>
<dbReference type="EMBL" id="VSSQ01000280">
    <property type="protein sequence ID" value="MPL89445.1"/>
    <property type="molecule type" value="Genomic_DNA"/>
</dbReference>